<organism evidence="5 6">
    <name type="scientific">Thiothrix lacustris</name>
    <dbReference type="NCBI Taxonomy" id="525917"/>
    <lineage>
        <taxon>Bacteria</taxon>
        <taxon>Pseudomonadati</taxon>
        <taxon>Pseudomonadota</taxon>
        <taxon>Gammaproteobacteria</taxon>
        <taxon>Thiotrichales</taxon>
        <taxon>Thiotrichaceae</taxon>
        <taxon>Thiothrix</taxon>
    </lineage>
</organism>
<dbReference type="EMBL" id="MTEJ01000020">
    <property type="protein sequence ID" value="OQX15030.1"/>
    <property type="molecule type" value="Genomic_DNA"/>
</dbReference>
<feature type="domain" description="OmpR/PhoB-type" evidence="4">
    <location>
        <begin position="61"/>
        <end position="164"/>
    </location>
</feature>
<feature type="DNA-binding region" description="OmpR/PhoB-type" evidence="3">
    <location>
        <begin position="61"/>
        <end position="164"/>
    </location>
</feature>
<dbReference type="Proteomes" id="UP000192491">
    <property type="component" value="Unassembled WGS sequence"/>
</dbReference>
<dbReference type="PANTHER" id="PTHR35807">
    <property type="entry name" value="TRANSCRIPTIONAL REGULATOR REDD-RELATED"/>
    <property type="match status" value="1"/>
</dbReference>
<proteinExistence type="inferred from homology"/>
<sequence>MDRTEQYRLNQGCEQLEDLVSRLEYVLRQMESNTIPTVLLTPVNKHVPEQVQPLPAAIPIQPKSHIAHTVACYCFGRFRVFQDDRMIQGWNGHKGQLILKYLITHAGKPVAKEILMEALWPETDPDAARRNLHQAIYSVRHTLKAHDATFEHILFRHESYLLNPSIHLWIDFVEFEKQIQCGRVWESKHNTMAAMETYACAEALFQGHFLQDEPHEEWVERKRLQLQNLYLEIADKLSHHYVAEQQFRAAILQCQRILTVDHCHEPAHQVLMQCYWQQGQRHLAVMQYQTCVQALRDTLGLSPSDATRQIYQQLLRPPASRPVLNVA</sequence>
<dbReference type="Pfam" id="PF00486">
    <property type="entry name" value="Trans_reg_C"/>
    <property type="match status" value="1"/>
</dbReference>
<dbReference type="Gene3D" id="1.10.10.10">
    <property type="entry name" value="Winged helix-like DNA-binding domain superfamily/Winged helix DNA-binding domain"/>
    <property type="match status" value="1"/>
</dbReference>
<dbReference type="Pfam" id="PF03704">
    <property type="entry name" value="BTAD"/>
    <property type="match status" value="1"/>
</dbReference>
<dbReference type="Gene3D" id="1.25.40.10">
    <property type="entry name" value="Tetratricopeptide repeat domain"/>
    <property type="match status" value="1"/>
</dbReference>
<dbReference type="InterPro" id="IPR051677">
    <property type="entry name" value="AfsR-DnrI-RedD_regulator"/>
</dbReference>
<evidence type="ECO:0000256" key="2">
    <source>
        <dbReference type="ARBA" id="ARBA00023125"/>
    </source>
</evidence>
<dbReference type="PANTHER" id="PTHR35807:SF2">
    <property type="entry name" value="TRANSCRIPTIONAL ACTIVATOR DOMAIN"/>
    <property type="match status" value="1"/>
</dbReference>
<evidence type="ECO:0000313" key="5">
    <source>
        <dbReference type="EMBL" id="OQX15030.1"/>
    </source>
</evidence>
<dbReference type="InterPro" id="IPR016032">
    <property type="entry name" value="Sig_transdc_resp-reg_C-effctor"/>
</dbReference>
<evidence type="ECO:0000256" key="1">
    <source>
        <dbReference type="ARBA" id="ARBA00005820"/>
    </source>
</evidence>
<evidence type="ECO:0000259" key="4">
    <source>
        <dbReference type="PROSITE" id="PS51755"/>
    </source>
</evidence>
<dbReference type="SMART" id="SM00862">
    <property type="entry name" value="Trans_reg_C"/>
    <property type="match status" value="1"/>
</dbReference>
<dbReference type="InterPro" id="IPR001867">
    <property type="entry name" value="OmpR/PhoB-type_DNA-bd"/>
</dbReference>
<dbReference type="GO" id="GO:0006355">
    <property type="term" value="P:regulation of DNA-templated transcription"/>
    <property type="evidence" value="ECO:0007669"/>
    <property type="project" value="InterPro"/>
</dbReference>
<comment type="caution">
    <text evidence="5">The sequence shown here is derived from an EMBL/GenBank/DDBJ whole genome shotgun (WGS) entry which is preliminary data.</text>
</comment>
<dbReference type="InterPro" id="IPR005158">
    <property type="entry name" value="BTAD"/>
</dbReference>
<accession>A0A1Y1QVR4</accession>
<dbReference type="InterPro" id="IPR036388">
    <property type="entry name" value="WH-like_DNA-bd_sf"/>
</dbReference>
<gene>
    <name evidence="5" type="ORF">BWK73_08060</name>
</gene>
<reference evidence="5 6" key="1">
    <citation type="submission" date="2017-01" db="EMBL/GenBank/DDBJ databases">
        <title>Novel large sulfur bacteria in the metagenomes of groundwater-fed chemosynthetic microbial mats in the Lake Huron basin.</title>
        <authorList>
            <person name="Sharrar A.M."/>
            <person name="Flood B.E."/>
            <person name="Bailey J.V."/>
            <person name="Jones D.S."/>
            <person name="Biddanda B."/>
            <person name="Ruberg S.A."/>
            <person name="Marcus D.N."/>
            <person name="Dick G.J."/>
        </authorList>
    </citation>
    <scope>NUCLEOTIDE SEQUENCE [LARGE SCALE GENOMIC DNA]</scope>
    <source>
        <strain evidence="5">A8</strain>
    </source>
</reference>
<dbReference type="SUPFAM" id="SSF48452">
    <property type="entry name" value="TPR-like"/>
    <property type="match status" value="1"/>
</dbReference>
<comment type="similarity">
    <text evidence="1">Belongs to the AfsR/DnrI/RedD regulatory family.</text>
</comment>
<dbReference type="PROSITE" id="PS51755">
    <property type="entry name" value="OMPR_PHOB"/>
    <property type="match status" value="1"/>
</dbReference>
<evidence type="ECO:0000313" key="6">
    <source>
        <dbReference type="Proteomes" id="UP000192491"/>
    </source>
</evidence>
<protein>
    <recommendedName>
        <fullName evidence="4">OmpR/PhoB-type domain-containing protein</fullName>
    </recommendedName>
</protein>
<evidence type="ECO:0000256" key="3">
    <source>
        <dbReference type="PROSITE-ProRule" id="PRU01091"/>
    </source>
</evidence>
<dbReference type="GO" id="GO:0000160">
    <property type="term" value="P:phosphorelay signal transduction system"/>
    <property type="evidence" value="ECO:0007669"/>
    <property type="project" value="InterPro"/>
</dbReference>
<name>A0A1Y1QVR4_9GAMM</name>
<dbReference type="AlphaFoldDB" id="A0A1Y1QVR4"/>
<dbReference type="SUPFAM" id="SSF46894">
    <property type="entry name" value="C-terminal effector domain of the bipartite response regulators"/>
    <property type="match status" value="1"/>
</dbReference>
<dbReference type="GO" id="GO:0003677">
    <property type="term" value="F:DNA binding"/>
    <property type="evidence" value="ECO:0007669"/>
    <property type="project" value="UniProtKB-UniRule"/>
</dbReference>
<dbReference type="SMART" id="SM01043">
    <property type="entry name" value="BTAD"/>
    <property type="match status" value="1"/>
</dbReference>
<keyword evidence="2 3" id="KW-0238">DNA-binding</keyword>
<dbReference type="InterPro" id="IPR011990">
    <property type="entry name" value="TPR-like_helical_dom_sf"/>
</dbReference>